<dbReference type="CDD" id="cd00102">
    <property type="entry name" value="IPT"/>
    <property type="match status" value="2"/>
</dbReference>
<protein>
    <recommendedName>
        <fullName evidence="1">IPT/TIG domain-containing protein</fullName>
    </recommendedName>
</protein>
<proteinExistence type="predicted"/>
<dbReference type="AlphaFoldDB" id="A0A7W7PKM0"/>
<name>A0A7W7PKM0_9ACTN</name>
<dbReference type="Proteomes" id="UP000556084">
    <property type="component" value="Unassembled WGS sequence"/>
</dbReference>
<dbReference type="SUPFAM" id="SSF81296">
    <property type="entry name" value="E set domains"/>
    <property type="match status" value="2"/>
</dbReference>
<sequence>MVGPATGGTPVLIIGSGLANATSVTFGGTPATVLFQDPLGLLIIALAPAHAAGPVQVVVTTTSGTSAPALFTYLTPAPPIAALITPNTGPAAGGTPFTITGVNLTGAAVTFGGIAATGVTVDTTGTILTGVTPAHAAGNVPVIVTTPGGSAPVPGGFTYV</sequence>
<evidence type="ECO:0000313" key="3">
    <source>
        <dbReference type="Proteomes" id="UP000556084"/>
    </source>
</evidence>
<dbReference type="EMBL" id="JACHJH010000003">
    <property type="protein sequence ID" value="MBB4893359.1"/>
    <property type="molecule type" value="Genomic_DNA"/>
</dbReference>
<reference evidence="2 3" key="1">
    <citation type="submission" date="2020-08" db="EMBL/GenBank/DDBJ databases">
        <title>Genomic Encyclopedia of Type Strains, Phase III (KMG-III): the genomes of soil and plant-associated and newly described type strains.</title>
        <authorList>
            <person name="Whitman W."/>
        </authorList>
    </citation>
    <scope>NUCLEOTIDE SEQUENCE [LARGE SCALE GENOMIC DNA]</scope>
    <source>
        <strain evidence="2 3">CECT 3266</strain>
    </source>
</reference>
<organism evidence="2 3">
    <name type="scientific">Streptomyces olivoverticillatus</name>
    <dbReference type="NCBI Taxonomy" id="66427"/>
    <lineage>
        <taxon>Bacteria</taxon>
        <taxon>Bacillati</taxon>
        <taxon>Actinomycetota</taxon>
        <taxon>Actinomycetes</taxon>
        <taxon>Kitasatosporales</taxon>
        <taxon>Streptomycetaceae</taxon>
        <taxon>Streptomyces</taxon>
    </lineage>
</organism>
<dbReference type="Gene3D" id="2.60.40.10">
    <property type="entry name" value="Immunoglobulins"/>
    <property type="match status" value="2"/>
</dbReference>
<dbReference type="SMART" id="SM00429">
    <property type="entry name" value="IPT"/>
    <property type="match status" value="1"/>
</dbReference>
<evidence type="ECO:0000259" key="1">
    <source>
        <dbReference type="SMART" id="SM00429"/>
    </source>
</evidence>
<dbReference type="GO" id="GO:0005975">
    <property type="term" value="P:carbohydrate metabolic process"/>
    <property type="evidence" value="ECO:0007669"/>
    <property type="project" value="UniProtKB-ARBA"/>
</dbReference>
<gene>
    <name evidence="2" type="ORF">FHS39_002390</name>
</gene>
<comment type="caution">
    <text evidence="2">The sequence shown here is derived from an EMBL/GenBank/DDBJ whole genome shotgun (WGS) entry which is preliminary data.</text>
</comment>
<dbReference type="InterPro" id="IPR002909">
    <property type="entry name" value="IPT_dom"/>
</dbReference>
<dbReference type="Pfam" id="PF01833">
    <property type="entry name" value="TIG"/>
    <property type="match status" value="2"/>
</dbReference>
<dbReference type="InterPro" id="IPR013783">
    <property type="entry name" value="Ig-like_fold"/>
</dbReference>
<evidence type="ECO:0000313" key="2">
    <source>
        <dbReference type="EMBL" id="MBB4893359.1"/>
    </source>
</evidence>
<dbReference type="InterPro" id="IPR014756">
    <property type="entry name" value="Ig_E-set"/>
</dbReference>
<keyword evidence="3" id="KW-1185">Reference proteome</keyword>
<accession>A0A7W7PKM0</accession>
<feature type="domain" description="IPT/TIG" evidence="1">
    <location>
        <begin position="78"/>
        <end position="160"/>
    </location>
</feature>